<dbReference type="EMBL" id="LJIG01001081">
    <property type="protein sequence ID" value="KRT85859.1"/>
    <property type="molecule type" value="Genomic_DNA"/>
</dbReference>
<dbReference type="AlphaFoldDB" id="A0A0T6BEU5"/>
<dbReference type="PROSITE" id="PS50835">
    <property type="entry name" value="IG_LIKE"/>
    <property type="match status" value="1"/>
</dbReference>
<feature type="non-terminal residue" evidence="2">
    <location>
        <position position="160"/>
    </location>
</feature>
<comment type="caution">
    <text evidence="2">The sequence shown here is derived from an EMBL/GenBank/DDBJ whole genome shotgun (WGS) entry which is preliminary data.</text>
</comment>
<dbReference type="InterPro" id="IPR036179">
    <property type="entry name" value="Ig-like_dom_sf"/>
</dbReference>
<sequence>VTYQVSSLKITDLRVPLKASHDALLDCRYDLEGDLLYDVKWYKDGQEFFRCTPGKAQEFPTDGIRIYFDQFPSIGSCSFRLTNLISRSEGEYKCEVSSEGPKFKTAAAYSRLKVVPASQGQDRNKDGADEMRTTSGFYQESNTTWNAYSSRGTTAHIWRR</sequence>
<feature type="non-terminal residue" evidence="2">
    <location>
        <position position="1"/>
    </location>
</feature>
<name>A0A0T6BEU5_9SCAR</name>
<dbReference type="InterPro" id="IPR007110">
    <property type="entry name" value="Ig-like_dom"/>
</dbReference>
<evidence type="ECO:0000259" key="1">
    <source>
        <dbReference type="PROSITE" id="PS50835"/>
    </source>
</evidence>
<dbReference type="SUPFAM" id="SSF48726">
    <property type="entry name" value="Immunoglobulin"/>
    <property type="match status" value="1"/>
</dbReference>
<reference evidence="2 3" key="1">
    <citation type="submission" date="2015-09" db="EMBL/GenBank/DDBJ databases">
        <title>Draft genome of the scarab beetle Oryctes borbonicus.</title>
        <authorList>
            <person name="Meyer J.M."/>
            <person name="Markov G.V."/>
            <person name="Baskaran P."/>
            <person name="Herrmann M."/>
            <person name="Sommer R.J."/>
            <person name="Roedelsperger C."/>
        </authorList>
    </citation>
    <scope>NUCLEOTIDE SEQUENCE [LARGE SCALE GENOMIC DNA]</scope>
    <source>
        <strain evidence="2">OB123</strain>
        <tissue evidence="2">Whole animal</tissue>
    </source>
</reference>
<feature type="domain" description="Ig-like" evidence="1">
    <location>
        <begin position="25"/>
        <end position="110"/>
    </location>
</feature>
<dbReference type="CDD" id="cd00096">
    <property type="entry name" value="Ig"/>
    <property type="match status" value="1"/>
</dbReference>
<organism evidence="2 3">
    <name type="scientific">Oryctes borbonicus</name>
    <dbReference type="NCBI Taxonomy" id="1629725"/>
    <lineage>
        <taxon>Eukaryota</taxon>
        <taxon>Metazoa</taxon>
        <taxon>Ecdysozoa</taxon>
        <taxon>Arthropoda</taxon>
        <taxon>Hexapoda</taxon>
        <taxon>Insecta</taxon>
        <taxon>Pterygota</taxon>
        <taxon>Neoptera</taxon>
        <taxon>Endopterygota</taxon>
        <taxon>Coleoptera</taxon>
        <taxon>Polyphaga</taxon>
        <taxon>Scarabaeiformia</taxon>
        <taxon>Scarabaeidae</taxon>
        <taxon>Dynastinae</taxon>
        <taxon>Oryctes</taxon>
    </lineage>
</organism>
<evidence type="ECO:0000313" key="3">
    <source>
        <dbReference type="Proteomes" id="UP000051574"/>
    </source>
</evidence>
<dbReference type="OrthoDB" id="10015491at2759"/>
<dbReference type="PANTHER" id="PTHR21261:SF15">
    <property type="entry name" value="BEATEN PATH IIIA, ISOFORM D-RELATED"/>
    <property type="match status" value="1"/>
</dbReference>
<gene>
    <name evidence="2" type="ORF">AMK59_1770</name>
</gene>
<keyword evidence="3" id="KW-1185">Reference proteome</keyword>
<dbReference type="PANTHER" id="PTHR21261">
    <property type="entry name" value="BEAT PROTEIN"/>
    <property type="match status" value="1"/>
</dbReference>
<dbReference type="Proteomes" id="UP000051574">
    <property type="component" value="Unassembled WGS sequence"/>
</dbReference>
<protein>
    <submittedName>
        <fullName evidence="2">Immunoglobulin</fullName>
    </submittedName>
</protein>
<proteinExistence type="predicted"/>
<evidence type="ECO:0000313" key="2">
    <source>
        <dbReference type="EMBL" id="KRT85859.1"/>
    </source>
</evidence>
<accession>A0A0T6BEU5</accession>
<dbReference type="Gene3D" id="2.60.40.10">
    <property type="entry name" value="Immunoglobulins"/>
    <property type="match status" value="1"/>
</dbReference>
<dbReference type="InterPro" id="IPR013151">
    <property type="entry name" value="Immunoglobulin_dom"/>
</dbReference>
<dbReference type="Pfam" id="PF00047">
    <property type="entry name" value="ig"/>
    <property type="match status" value="1"/>
</dbReference>
<dbReference type="InterPro" id="IPR013783">
    <property type="entry name" value="Ig-like_fold"/>
</dbReference>